<keyword evidence="2" id="KW-1185">Reference proteome</keyword>
<gene>
    <name evidence="1" type="ORF">EYZ11_006825</name>
</gene>
<proteinExistence type="predicted"/>
<evidence type="ECO:0000313" key="2">
    <source>
        <dbReference type="Proteomes" id="UP000308092"/>
    </source>
</evidence>
<name>A0A4S3JK57_9EURO</name>
<dbReference type="AlphaFoldDB" id="A0A4S3JK57"/>
<organism evidence="1 2">
    <name type="scientific">Aspergillus tanneri</name>
    <dbReference type="NCBI Taxonomy" id="1220188"/>
    <lineage>
        <taxon>Eukaryota</taxon>
        <taxon>Fungi</taxon>
        <taxon>Dikarya</taxon>
        <taxon>Ascomycota</taxon>
        <taxon>Pezizomycotina</taxon>
        <taxon>Eurotiomycetes</taxon>
        <taxon>Eurotiomycetidae</taxon>
        <taxon>Eurotiales</taxon>
        <taxon>Aspergillaceae</taxon>
        <taxon>Aspergillus</taxon>
        <taxon>Aspergillus subgen. Circumdati</taxon>
    </lineage>
</organism>
<dbReference type="Proteomes" id="UP000308092">
    <property type="component" value="Unassembled WGS sequence"/>
</dbReference>
<dbReference type="STRING" id="1220188.A0A4S3JK57"/>
<comment type="caution">
    <text evidence="1">The sequence shown here is derived from an EMBL/GenBank/DDBJ whole genome shotgun (WGS) entry which is preliminary data.</text>
</comment>
<dbReference type="VEuPathDB" id="FungiDB:EYZ11_006825"/>
<accession>A0A4S3JK57</accession>
<protein>
    <submittedName>
        <fullName evidence="1">Uncharacterized protein</fullName>
    </submittedName>
</protein>
<evidence type="ECO:0000313" key="1">
    <source>
        <dbReference type="EMBL" id="THC93681.1"/>
    </source>
</evidence>
<sequence length="379" mass="43276">MLNVLPRDVKAWENAMAKMGLTGQTIHGAELASASKIEYEQFLLFRVLWVSRRVEDLPKTLPGMSLLISEADTMLKKYNSWHTYCRGFTLPNIEEGNFAVARNYQLEVANTEDKTDPRTLATPVAHRTRARVNELGRKLAGVRLETPSKSTNIFETLDIEDIGLDDPFAIPETPNPDTPSPFREITPAPKELENVLYPPTKDEQIVNCALVLFLNALTIHFKFANNWTLHRRAFKANFEGASFEARTDGYLNDRRGIAKVIIEVKPVTRSKKPALIQMQESAQMVAWIKSDDEKPNGDEKMRIIVSQDRHEIFLTVAKYDDNYIKYLGDKNHRSESPSFMTMYQFGPWDTLDSTHMKYLGPILLAISLRAEIEDRKNKT</sequence>
<reference evidence="1 2" key="1">
    <citation type="submission" date="2019-03" db="EMBL/GenBank/DDBJ databases">
        <title>The genome sequence of a newly discovered highly antifungal drug resistant Aspergillus species, Aspergillus tanneri NIH 1004.</title>
        <authorList>
            <person name="Mounaud S."/>
            <person name="Singh I."/>
            <person name="Joardar V."/>
            <person name="Pakala S."/>
            <person name="Pakala S."/>
            <person name="Venepally P."/>
            <person name="Hoover J."/>
            <person name="Nierman W."/>
            <person name="Chung J."/>
            <person name="Losada L."/>
        </authorList>
    </citation>
    <scope>NUCLEOTIDE SEQUENCE [LARGE SCALE GENOMIC DNA]</scope>
    <source>
        <strain evidence="1 2">NIH1004</strain>
    </source>
</reference>
<dbReference type="EMBL" id="SOSA01000250">
    <property type="protein sequence ID" value="THC93681.1"/>
    <property type="molecule type" value="Genomic_DNA"/>
</dbReference>